<evidence type="ECO:0000256" key="2">
    <source>
        <dbReference type="ARBA" id="ARBA00022692"/>
    </source>
</evidence>
<organism evidence="11 12">
    <name type="scientific">Sinanodonta woodiana</name>
    <name type="common">Chinese pond mussel</name>
    <name type="synonym">Anodonta woodiana</name>
    <dbReference type="NCBI Taxonomy" id="1069815"/>
    <lineage>
        <taxon>Eukaryota</taxon>
        <taxon>Metazoa</taxon>
        <taxon>Spiralia</taxon>
        <taxon>Lophotrochozoa</taxon>
        <taxon>Mollusca</taxon>
        <taxon>Bivalvia</taxon>
        <taxon>Autobranchia</taxon>
        <taxon>Heteroconchia</taxon>
        <taxon>Palaeoheterodonta</taxon>
        <taxon>Unionida</taxon>
        <taxon>Unionoidea</taxon>
        <taxon>Unionidae</taxon>
        <taxon>Unioninae</taxon>
        <taxon>Sinanodonta</taxon>
    </lineage>
</organism>
<dbReference type="Gene3D" id="1.20.1070.10">
    <property type="entry name" value="Rhodopsin 7-helix transmembrane proteins"/>
    <property type="match status" value="2"/>
</dbReference>
<evidence type="ECO:0000256" key="4">
    <source>
        <dbReference type="ARBA" id="ARBA00023040"/>
    </source>
</evidence>
<keyword evidence="2 8" id="KW-0812">Transmembrane</keyword>
<dbReference type="InterPro" id="IPR000276">
    <property type="entry name" value="GPCR_Rhodpsn"/>
</dbReference>
<evidence type="ECO:0000256" key="3">
    <source>
        <dbReference type="ARBA" id="ARBA00022989"/>
    </source>
</evidence>
<keyword evidence="3 9" id="KW-1133">Transmembrane helix</keyword>
<dbReference type="SUPFAM" id="SSF81321">
    <property type="entry name" value="Family A G protein-coupled receptor-like"/>
    <property type="match status" value="1"/>
</dbReference>
<feature type="transmembrane region" description="Helical" evidence="9">
    <location>
        <begin position="109"/>
        <end position="127"/>
    </location>
</feature>
<evidence type="ECO:0000256" key="6">
    <source>
        <dbReference type="ARBA" id="ARBA00023170"/>
    </source>
</evidence>
<dbReference type="GO" id="GO:0004930">
    <property type="term" value="F:G protein-coupled receptor activity"/>
    <property type="evidence" value="ECO:0007669"/>
    <property type="project" value="UniProtKB-KW"/>
</dbReference>
<dbReference type="PROSITE" id="PS50262">
    <property type="entry name" value="G_PROTEIN_RECEP_F1_2"/>
    <property type="match status" value="1"/>
</dbReference>
<dbReference type="Pfam" id="PF00001">
    <property type="entry name" value="7tm_1"/>
    <property type="match status" value="1"/>
</dbReference>
<keyword evidence="5 9" id="KW-0472">Membrane</keyword>
<evidence type="ECO:0000256" key="8">
    <source>
        <dbReference type="RuleBase" id="RU000688"/>
    </source>
</evidence>
<proteinExistence type="inferred from homology"/>
<feature type="transmembrane region" description="Helical" evidence="9">
    <location>
        <begin position="368"/>
        <end position="385"/>
    </location>
</feature>
<name>A0ABD3U0D4_SINWO</name>
<evidence type="ECO:0000259" key="10">
    <source>
        <dbReference type="PROSITE" id="PS50262"/>
    </source>
</evidence>
<evidence type="ECO:0000256" key="7">
    <source>
        <dbReference type="ARBA" id="ARBA00023224"/>
    </source>
</evidence>
<evidence type="ECO:0000313" key="12">
    <source>
        <dbReference type="Proteomes" id="UP001634394"/>
    </source>
</evidence>
<dbReference type="InterPro" id="IPR017452">
    <property type="entry name" value="GPCR_Rhodpsn_7TM"/>
</dbReference>
<dbReference type="Proteomes" id="UP001634394">
    <property type="component" value="Unassembled WGS sequence"/>
</dbReference>
<dbReference type="GO" id="GO:0016020">
    <property type="term" value="C:membrane"/>
    <property type="evidence" value="ECO:0007669"/>
    <property type="project" value="UniProtKB-SubCell"/>
</dbReference>
<feature type="transmembrane region" description="Helical" evidence="9">
    <location>
        <begin position="148"/>
        <end position="171"/>
    </location>
</feature>
<comment type="subcellular location">
    <subcellularLocation>
        <location evidence="1">Membrane</location>
        <topology evidence="1">Multi-pass membrane protein</topology>
    </subcellularLocation>
</comment>
<dbReference type="PROSITE" id="PS00237">
    <property type="entry name" value="G_PROTEIN_RECEP_F1_1"/>
    <property type="match status" value="1"/>
</dbReference>
<reference evidence="11 12" key="1">
    <citation type="submission" date="2024-11" db="EMBL/GenBank/DDBJ databases">
        <title>Chromosome-level genome assembly of the freshwater bivalve Anodonta woodiana.</title>
        <authorList>
            <person name="Chen X."/>
        </authorList>
    </citation>
    <scope>NUCLEOTIDE SEQUENCE [LARGE SCALE GENOMIC DNA]</scope>
    <source>
        <strain evidence="11">MN2024</strain>
        <tissue evidence="11">Gills</tissue>
    </source>
</reference>
<dbReference type="EMBL" id="JBJQND010000017">
    <property type="protein sequence ID" value="KAL3841882.1"/>
    <property type="molecule type" value="Genomic_DNA"/>
</dbReference>
<comment type="caution">
    <text evidence="11">The sequence shown here is derived from an EMBL/GenBank/DDBJ whole genome shotgun (WGS) entry which is preliminary data.</text>
</comment>
<evidence type="ECO:0000256" key="5">
    <source>
        <dbReference type="ARBA" id="ARBA00023136"/>
    </source>
</evidence>
<feature type="domain" description="G-protein coupled receptors family 1 profile" evidence="10">
    <location>
        <begin position="50"/>
        <end position="387"/>
    </location>
</feature>
<accession>A0ABD3U0D4</accession>
<feature type="transmembrane region" description="Helical" evidence="9">
    <location>
        <begin position="71"/>
        <end position="89"/>
    </location>
</feature>
<keyword evidence="4 8" id="KW-0297">G-protein coupled receptor</keyword>
<protein>
    <recommendedName>
        <fullName evidence="10">G-protein coupled receptors family 1 profile domain-containing protein</fullName>
    </recommendedName>
</protein>
<evidence type="ECO:0000256" key="9">
    <source>
        <dbReference type="SAM" id="Phobius"/>
    </source>
</evidence>
<keyword evidence="12" id="KW-1185">Reference proteome</keyword>
<feature type="transmembrane region" description="Helical" evidence="9">
    <location>
        <begin position="212"/>
        <end position="233"/>
    </location>
</feature>
<comment type="similarity">
    <text evidence="8">Belongs to the G-protein coupled receptor 1 family.</text>
</comment>
<dbReference type="CDD" id="cd00637">
    <property type="entry name" value="7tm_classA_rhodopsin-like"/>
    <property type="match status" value="1"/>
</dbReference>
<keyword evidence="7 8" id="KW-0807">Transducer</keyword>
<dbReference type="PANTHER" id="PTHR24238">
    <property type="entry name" value="G-PROTEIN COUPLED RECEPTOR"/>
    <property type="match status" value="1"/>
</dbReference>
<gene>
    <name evidence="11" type="ORF">ACJMK2_019976</name>
</gene>
<evidence type="ECO:0000256" key="1">
    <source>
        <dbReference type="ARBA" id="ARBA00004141"/>
    </source>
</evidence>
<feature type="transmembrane region" description="Helical" evidence="9">
    <location>
        <begin position="36"/>
        <end position="59"/>
    </location>
</feature>
<evidence type="ECO:0000313" key="11">
    <source>
        <dbReference type="EMBL" id="KAL3841882.1"/>
    </source>
</evidence>
<sequence>MEFDFANTSSYNFNDSDSGENFPPRSVYFFPYKRTLLVIMLSAFALVGTFSTLPVLIVYFRKKETLTMNTFIKVLALVDMMVCSMIIPYTVVFEFQVVTSDFTCRTFEFLRHFAISASNLTLVAIAVERYFAVCKITKKLSVQNVNCGMYLILIFSAFFAGPSVLIFAVVADNEFDYILKTKSVTSNNDKFCRFTYSIVGITTATIYQVVQMVTFFLTFTLIVVLYSTVYYVLWRRTKARRSMFRRESSYQNGSGCGVLSGEQDGGTKMGIGGEMDGNSPSNSKNFIDNESSSDVSELTYYIRETNISCTRKIVENNFKGPSNNNNNNHNINKIIVFDCASVFKRFKSECTPTVKRNQRKNVIHRRTAKMLFLCSVIYLASYLPFWLDVFGFTNNILLRYFFFMGNASNPIIYGMANEQLRRSFWGLLQDWYKKCCCKRKLSCTVT</sequence>
<dbReference type="AlphaFoldDB" id="A0ABD3U0D4"/>
<keyword evidence="6 8" id="KW-0675">Receptor</keyword>
<dbReference type="PRINTS" id="PR00237">
    <property type="entry name" value="GPCRRHODOPSN"/>
</dbReference>